<dbReference type="Proteomes" id="UP001141552">
    <property type="component" value="Unassembled WGS sequence"/>
</dbReference>
<evidence type="ECO:0000313" key="1">
    <source>
        <dbReference type="EMBL" id="KAJ4832079.1"/>
    </source>
</evidence>
<dbReference type="EMBL" id="JAKUCV010005205">
    <property type="protein sequence ID" value="KAJ4832079.1"/>
    <property type="molecule type" value="Genomic_DNA"/>
</dbReference>
<sequence length="104" mass="11989">SSRQWTELFGVTLTSSEIFRRGRPASASVAEIRLFSSVEDTDSLGRLNFRHRVQNEKETLARMCDERAEMIEYQFKVSMNNMKTSLPLLIKIHQRGKNPSAIDQ</sequence>
<name>A0A9Q0J8C0_9ROSI</name>
<protein>
    <submittedName>
        <fullName evidence="1">Uncharacterized protein</fullName>
    </submittedName>
</protein>
<reference evidence="1" key="2">
    <citation type="journal article" date="2023" name="Plants (Basel)">
        <title>Annotation of the Turnera subulata (Passifloraceae) Draft Genome Reveals the S-Locus Evolved after the Divergence of Turneroideae from Passifloroideae in a Stepwise Manner.</title>
        <authorList>
            <person name="Henning P.M."/>
            <person name="Roalson E.H."/>
            <person name="Mir W."/>
            <person name="McCubbin A.G."/>
            <person name="Shore J.S."/>
        </authorList>
    </citation>
    <scope>NUCLEOTIDE SEQUENCE</scope>
    <source>
        <strain evidence="1">F60SS</strain>
    </source>
</reference>
<gene>
    <name evidence="1" type="ORF">Tsubulata_009848</name>
</gene>
<feature type="non-terminal residue" evidence="1">
    <location>
        <position position="1"/>
    </location>
</feature>
<dbReference type="Gene3D" id="6.10.250.1190">
    <property type="match status" value="1"/>
</dbReference>
<accession>A0A9Q0J8C0</accession>
<feature type="non-terminal residue" evidence="1">
    <location>
        <position position="104"/>
    </location>
</feature>
<proteinExistence type="predicted"/>
<organism evidence="1 2">
    <name type="scientific">Turnera subulata</name>
    <dbReference type="NCBI Taxonomy" id="218843"/>
    <lineage>
        <taxon>Eukaryota</taxon>
        <taxon>Viridiplantae</taxon>
        <taxon>Streptophyta</taxon>
        <taxon>Embryophyta</taxon>
        <taxon>Tracheophyta</taxon>
        <taxon>Spermatophyta</taxon>
        <taxon>Magnoliopsida</taxon>
        <taxon>eudicotyledons</taxon>
        <taxon>Gunneridae</taxon>
        <taxon>Pentapetalae</taxon>
        <taxon>rosids</taxon>
        <taxon>fabids</taxon>
        <taxon>Malpighiales</taxon>
        <taxon>Passifloraceae</taxon>
        <taxon>Turnera</taxon>
    </lineage>
</organism>
<evidence type="ECO:0000313" key="2">
    <source>
        <dbReference type="Proteomes" id="UP001141552"/>
    </source>
</evidence>
<keyword evidence="2" id="KW-1185">Reference proteome</keyword>
<reference evidence="1" key="1">
    <citation type="submission" date="2022-02" db="EMBL/GenBank/DDBJ databases">
        <authorList>
            <person name="Henning P.M."/>
            <person name="McCubbin A.G."/>
            <person name="Shore J.S."/>
        </authorList>
    </citation>
    <scope>NUCLEOTIDE SEQUENCE</scope>
    <source>
        <strain evidence="1">F60SS</strain>
        <tissue evidence="1">Leaves</tissue>
    </source>
</reference>
<dbReference type="AlphaFoldDB" id="A0A9Q0J8C0"/>
<comment type="caution">
    <text evidence="1">The sequence shown here is derived from an EMBL/GenBank/DDBJ whole genome shotgun (WGS) entry which is preliminary data.</text>
</comment>